<evidence type="ECO:0000313" key="9">
    <source>
        <dbReference type="EMBL" id="OHX66938.1"/>
    </source>
</evidence>
<feature type="transmembrane region" description="Helical" evidence="8">
    <location>
        <begin position="236"/>
        <end position="255"/>
    </location>
</feature>
<dbReference type="GO" id="GO:0005886">
    <property type="term" value="C:plasma membrane"/>
    <property type="evidence" value="ECO:0007669"/>
    <property type="project" value="UniProtKB-SubCell"/>
</dbReference>
<accession>A0A1S1Z0Z2</accession>
<keyword evidence="10" id="KW-1185">Reference proteome</keyword>
<sequence length="257" mass="28522">MMDDTIVNYFIWFIGCIFSSVITAISGGGGMISIPLLIYLGLPSHFILGINKVILTTASVTATWRYYKNGLLQLNQELLLSFVLCIGMAVFGAEMSDVLSTYYMLILLLVMIILLFLMDWLTKKRNQDNEKNKAHLRPKIIYPTAIVIGFYSGFFGPGTSVISFFIISFFASVPTMINVAFSKSLAMISSLAALITFAVEGKVLWDYGLIGLVGAFKGSWIGAGLAMKVDPKKVKLFFNVMLVVFLMKTLYDLFIES</sequence>
<keyword evidence="5 8" id="KW-0812">Transmembrane</keyword>
<name>A0A1S1Z0Z2_FLAPC</name>
<proteinExistence type="inferred from homology"/>
<dbReference type="Proteomes" id="UP000179797">
    <property type="component" value="Unassembled WGS sequence"/>
</dbReference>
<keyword evidence="3" id="KW-0813">Transport</keyword>
<dbReference type="AlphaFoldDB" id="A0A1S1Z0Z2"/>
<feature type="transmembrane region" description="Helical" evidence="8">
    <location>
        <begin position="78"/>
        <end position="96"/>
    </location>
</feature>
<evidence type="ECO:0000256" key="3">
    <source>
        <dbReference type="ARBA" id="ARBA00022448"/>
    </source>
</evidence>
<evidence type="ECO:0000256" key="2">
    <source>
        <dbReference type="ARBA" id="ARBA00009142"/>
    </source>
</evidence>
<comment type="subcellular location">
    <subcellularLocation>
        <location evidence="1 8">Cell membrane</location>
        <topology evidence="1 8">Multi-pass membrane protein</topology>
    </subcellularLocation>
</comment>
<comment type="caution">
    <text evidence="9">The sequence shown here is derived from an EMBL/GenBank/DDBJ whole genome shotgun (WGS) entry which is preliminary data.</text>
</comment>
<feature type="transmembrane region" description="Helical" evidence="8">
    <location>
        <begin position="193"/>
        <end position="216"/>
    </location>
</feature>
<evidence type="ECO:0000256" key="4">
    <source>
        <dbReference type="ARBA" id="ARBA00022475"/>
    </source>
</evidence>
<dbReference type="PANTHER" id="PTHR30269">
    <property type="entry name" value="TRANSMEMBRANE PROTEIN YFCA"/>
    <property type="match status" value="1"/>
</dbReference>
<dbReference type="PANTHER" id="PTHR30269:SF0">
    <property type="entry name" value="MEMBRANE TRANSPORTER PROTEIN YFCA-RELATED"/>
    <property type="match status" value="1"/>
</dbReference>
<evidence type="ECO:0000256" key="7">
    <source>
        <dbReference type="ARBA" id="ARBA00023136"/>
    </source>
</evidence>
<feature type="transmembrane region" description="Helical" evidence="8">
    <location>
        <begin position="7"/>
        <end position="40"/>
    </location>
</feature>
<evidence type="ECO:0000313" key="10">
    <source>
        <dbReference type="Proteomes" id="UP000179797"/>
    </source>
</evidence>
<dbReference type="InterPro" id="IPR002781">
    <property type="entry name" value="TM_pro_TauE-like"/>
</dbReference>
<keyword evidence="7 8" id="KW-0472">Membrane</keyword>
<evidence type="ECO:0000256" key="8">
    <source>
        <dbReference type="RuleBase" id="RU363041"/>
    </source>
</evidence>
<evidence type="ECO:0000256" key="1">
    <source>
        <dbReference type="ARBA" id="ARBA00004651"/>
    </source>
</evidence>
<dbReference type="Pfam" id="PF01925">
    <property type="entry name" value="TauE"/>
    <property type="match status" value="1"/>
</dbReference>
<dbReference type="EMBL" id="JRYR02000001">
    <property type="protein sequence ID" value="OHX66938.1"/>
    <property type="molecule type" value="Genomic_DNA"/>
</dbReference>
<feature type="transmembrane region" description="Helical" evidence="8">
    <location>
        <begin position="140"/>
        <end position="156"/>
    </location>
</feature>
<keyword evidence="4 8" id="KW-1003">Cell membrane</keyword>
<feature type="transmembrane region" description="Helical" evidence="8">
    <location>
        <begin position="102"/>
        <end position="120"/>
    </location>
</feature>
<dbReference type="InterPro" id="IPR052017">
    <property type="entry name" value="TSUP"/>
</dbReference>
<reference evidence="9 10" key="1">
    <citation type="journal article" date="2012" name="Int. J. Syst. Evol. Microbiol.">
        <title>Flammeovirga pacifica sp. nov., isolated from deep-sea sediment.</title>
        <authorList>
            <person name="Xu H."/>
            <person name="Fu Y."/>
            <person name="Yang N."/>
            <person name="Ding Z."/>
            <person name="Lai Q."/>
            <person name="Zeng R."/>
        </authorList>
    </citation>
    <scope>NUCLEOTIDE SEQUENCE [LARGE SCALE GENOMIC DNA]</scope>
    <source>
        <strain evidence="10">DSM 24597 / LMG 26175 / WPAGA1</strain>
    </source>
</reference>
<dbReference type="STRING" id="915059.NH26_11575"/>
<comment type="similarity">
    <text evidence="2 8">Belongs to the 4-toluene sulfonate uptake permease (TSUP) (TC 2.A.102) family.</text>
</comment>
<keyword evidence="6 8" id="KW-1133">Transmembrane helix</keyword>
<evidence type="ECO:0000256" key="6">
    <source>
        <dbReference type="ARBA" id="ARBA00022989"/>
    </source>
</evidence>
<organism evidence="9 10">
    <name type="scientific">Flammeovirga pacifica</name>
    <dbReference type="NCBI Taxonomy" id="915059"/>
    <lineage>
        <taxon>Bacteria</taxon>
        <taxon>Pseudomonadati</taxon>
        <taxon>Bacteroidota</taxon>
        <taxon>Cytophagia</taxon>
        <taxon>Cytophagales</taxon>
        <taxon>Flammeovirgaceae</taxon>
        <taxon>Flammeovirga</taxon>
    </lineage>
</organism>
<evidence type="ECO:0000256" key="5">
    <source>
        <dbReference type="ARBA" id="ARBA00022692"/>
    </source>
</evidence>
<protein>
    <recommendedName>
        <fullName evidence="8">Probable membrane transporter protein</fullName>
    </recommendedName>
</protein>
<gene>
    <name evidence="9" type="ORF">NH26_11575</name>
</gene>